<dbReference type="InterPro" id="IPR043129">
    <property type="entry name" value="ATPase_NBD"/>
</dbReference>
<name>A0AAV5QKK9_9ASCO</name>
<dbReference type="Pfam" id="PF00022">
    <property type="entry name" value="Actin"/>
    <property type="match status" value="1"/>
</dbReference>
<dbReference type="RefSeq" id="XP_064851895.1">
    <property type="nucleotide sequence ID" value="XM_064995823.1"/>
</dbReference>
<comment type="caution">
    <text evidence="3">The sequence shown here is derived from an EMBL/GenBank/DDBJ whole genome shotgun (WGS) entry which is preliminary data.</text>
</comment>
<dbReference type="Gene3D" id="3.90.640.60">
    <property type="match status" value="1"/>
</dbReference>
<organism evidence="3 4">
    <name type="scientific">Saccharomycopsis crataegensis</name>
    <dbReference type="NCBI Taxonomy" id="43959"/>
    <lineage>
        <taxon>Eukaryota</taxon>
        <taxon>Fungi</taxon>
        <taxon>Dikarya</taxon>
        <taxon>Ascomycota</taxon>
        <taxon>Saccharomycotina</taxon>
        <taxon>Saccharomycetes</taxon>
        <taxon>Saccharomycopsidaceae</taxon>
        <taxon>Saccharomycopsis</taxon>
    </lineage>
</organism>
<protein>
    <submittedName>
        <fullName evidence="3">Arp9 protein</fullName>
    </submittedName>
</protein>
<dbReference type="Proteomes" id="UP001360560">
    <property type="component" value="Unassembled WGS sequence"/>
</dbReference>
<dbReference type="PANTHER" id="PTHR11937">
    <property type="entry name" value="ACTIN"/>
    <property type="match status" value="1"/>
</dbReference>
<dbReference type="Gene3D" id="3.30.420.40">
    <property type="match status" value="2"/>
</dbReference>
<comment type="similarity">
    <text evidence="1">Belongs to the actin family.</text>
</comment>
<dbReference type="SUPFAM" id="SSF53067">
    <property type="entry name" value="Actin-like ATPase domain"/>
    <property type="match status" value="1"/>
</dbReference>
<evidence type="ECO:0000256" key="1">
    <source>
        <dbReference type="RuleBase" id="RU000487"/>
    </source>
</evidence>
<keyword evidence="4" id="KW-1185">Reference proteome</keyword>
<dbReference type="AlphaFoldDB" id="A0AAV5QKK9"/>
<dbReference type="GeneID" id="90072874"/>
<accession>A0AAV5QKK9</accession>
<evidence type="ECO:0000313" key="3">
    <source>
        <dbReference type="EMBL" id="GMM34895.1"/>
    </source>
</evidence>
<reference evidence="3 4" key="1">
    <citation type="journal article" date="2023" name="Elife">
        <title>Identification of key yeast species and microbe-microbe interactions impacting larval growth of Drosophila in the wild.</title>
        <authorList>
            <person name="Mure A."/>
            <person name="Sugiura Y."/>
            <person name="Maeda R."/>
            <person name="Honda K."/>
            <person name="Sakurai N."/>
            <person name="Takahashi Y."/>
            <person name="Watada M."/>
            <person name="Katoh T."/>
            <person name="Gotoh A."/>
            <person name="Gotoh Y."/>
            <person name="Taniguchi I."/>
            <person name="Nakamura K."/>
            <person name="Hayashi T."/>
            <person name="Katayama T."/>
            <person name="Uemura T."/>
            <person name="Hattori Y."/>
        </authorList>
    </citation>
    <scope>NUCLEOTIDE SEQUENCE [LARGE SCALE GENOMIC DNA]</scope>
    <source>
        <strain evidence="3 4">SC-9</strain>
    </source>
</reference>
<evidence type="ECO:0000256" key="2">
    <source>
        <dbReference type="SAM" id="MobiDB-lite"/>
    </source>
</evidence>
<dbReference type="SMART" id="SM00268">
    <property type="entry name" value="ACTIN"/>
    <property type="match status" value="1"/>
</dbReference>
<feature type="region of interest" description="Disordered" evidence="2">
    <location>
        <begin position="254"/>
        <end position="275"/>
    </location>
</feature>
<evidence type="ECO:0000313" key="4">
    <source>
        <dbReference type="Proteomes" id="UP001360560"/>
    </source>
</evidence>
<proteinExistence type="inferred from homology"/>
<gene>
    <name evidence="3" type="ORF">DASC09_022200</name>
</gene>
<sequence>MAPHRDYHYCIIHIGTTTTRVQFAPISGLHESLPSKVISIPSKVYAHPNGEPNYFASTGTTEVQFIKNGHITNHHAFNYFVKLVYKSVVKYKFPDISNLELVTVHLMVITSGSLSDSFSKVQVQKSINYFYENLDHLTSITLVSNSVCLLLAHGGNSVSTALAVDIGEEKLTITSIVDYLPVNFASVSVPIGGHSINSHLSKLLPGWTPQQIEDLKRSDIYEILSDANKSKTNTDFEEELDVLSVVNAPKPKEILEKRSKKKSNEKEEPKQNSELEFNTFIDSDGVEHNVGKQRFLGAEELIDSLDFYIDFCISRYPDVERREELWSNIIFNGPVTSISGFKDRVLEVLSSHHLVSSLDNDNDPESKFRATSNVDVGLAFSQAPTSINTIKKPDYFQEWKDFSDPKGINNDLTILGAVVYIKLCFGPGSHHATLNNIGNDLYMVKKEDFEESGPNIIWDLNH</sequence>
<dbReference type="EMBL" id="BTFZ01000004">
    <property type="protein sequence ID" value="GMM34895.1"/>
    <property type="molecule type" value="Genomic_DNA"/>
</dbReference>
<feature type="compositionally biased region" description="Basic and acidic residues" evidence="2">
    <location>
        <begin position="254"/>
        <end position="273"/>
    </location>
</feature>
<dbReference type="InterPro" id="IPR004000">
    <property type="entry name" value="Actin"/>
</dbReference>